<dbReference type="AlphaFoldDB" id="A0A8T9Q988"/>
<dbReference type="EMBL" id="CP095046">
    <property type="protein sequence ID" value="UOQ73552.1"/>
    <property type="molecule type" value="Genomic_DNA"/>
</dbReference>
<gene>
    <name evidence="1" type="ORF">MUN79_06375</name>
</gene>
<protein>
    <submittedName>
        <fullName evidence="1">Uncharacterized protein</fullName>
    </submittedName>
</protein>
<reference evidence="1" key="1">
    <citation type="submission" date="2022-04" db="EMBL/GenBank/DDBJ databases">
        <title>Hymenobacter sp. isolated from the air.</title>
        <authorList>
            <person name="Won M."/>
            <person name="Lee C.-M."/>
            <person name="Woen H.-Y."/>
            <person name="Kwon S.-W."/>
        </authorList>
    </citation>
    <scope>NUCLEOTIDE SEQUENCE</scope>
    <source>
        <strain evidence="1">5116S-3</strain>
    </source>
</reference>
<keyword evidence="2" id="KW-1185">Reference proteome</keyword>
<dbReference type="Proteomes" id="UP000831796">
    <property type="component" value="Chromosome"/>
</dbReference>
<accession>A0A8T9Q988</accession>
<evidence type="ECO:0000313" key="2">
    <source>
        <dbReference type="Proteomes" id="UP000831796"/>
    </source>
</evidence>
<dbReference type="RefSeq" id="WP_244676903.1">
    <property type="nucleotide sequence ID" value="NZ_CP095046.1"/>
</dbReference>
<proteinExistence type="predicted"/>
<sequence length="421" mass="49468">MDYHHAALAREAELGQVRLATEHALRTDPRYQPYLAGYTPASVEAFIQHYARHKVRCLEQGPNMVKFRLHQVIEYQEEAYERLFDVQRKKLFDLQVRWRAGEIPLPGVQTYQQFAAWQRKGIHRCPFLPPITRVEYELYRDWLASDACQEFANHQDYYRNDSEWQDYDAMRDEWVRAQAPPAPPADEDKWKEYLDYPAWFAYYDARTGAPAGYPFATHSNRRGELQDHYMNLAREEEWARNPPAPYVPAPRPDVMGFPHEPDAFADAPDRYLTEDDWHFAEFARRFDPDPETLLAYRRAMLCVFNDNYNNVLSNTNRNLELLADARGPWPVPAHPDWRQGIYAAAAQLHRELLLAALPAVFEDYEFRLQAGLQPAPPDEYRAYHDDEPAEDPAKECRIMPYLKKSILRGRELAGEPRNFKY</sequence>
<name>A0A8T9Q988_9BACT</name>
<dbReference type="KEGG" id="hcu:MUN79_06375"/>
<evidence type="ECO:0000313" key="1">
    <source>
        <dbReference type="EMBL" id="UOQ73552.1"/>
    </source>
</evidence>
<organism evidence="1 2">
    <name type="scientific">Hymenobacter cellulosilyticus</name>
    <dbReference type="NCBI Taxonomy" id="2932248"/>
    <lineage>
        <taxon>Bacteria</taxon>
        <taxon>Pseudomonadati</taxon>
        <taxon>Bacteroidota</taxon>
        <taxon>Cytophagia</taxon>
        <taxon>Cytophagales</taxon>
        <taxon>Hymenobacteraceae</taxon>
        <taxon>Hymenobacter</taxon>
    </lineage>
</organism>